<accession>A0A165FK38</accession>
<dbReference type="NCBIfam" id="NF047352">
    <property type="entry name" value="P_loop_sacsin"/>
    <property type="match status" value="1"/>
</dbReference>
<keyword evidence="3" id="KW-1185">Reference proteome</keyword>
<feature type="region of interest" description="Disordered" evidence="1">
    <location>
        <begin position="1218"/>
        <end position="1258"/>
    </location>
</feature>
<evidence type="ECO:0000313" key="3">
    <source>
        <dbReference type="Proteomes" id="UP000077266"/>
    </source>
</evidence>
<feature type="compositionally biased region" description="Acidic residues" evidence="1">
    <location>
        <begin position="1312"/>
        <end position="1323"/>
    </location>
</feature>
<dbReference type="EMBL" id="KV426081">
    <property type="protein sequence ID" value="KZV89123.1"/>
    <property type="molecule type" value="Genomic_DNA"/>
</dbReference>
<evidence type="ECO:0000313" key="2">
    <source>
        <dbReference type="EMBL" id="KZV89123.1"/>
    </source>
</evidence>
<sequence length="1520" mass="170496">MADNLSEQQSRELIRQIRRDNAVDEDLCRSAQRDPDVWRSLQNIKTQLGNSIDLLSRELYSRPAHFLLEVVQNADDCSYGVSISPELRIKLRKTHMEIQCNEVGFAEDNVRAFCAIGKSTKKGRSGYIGEKGIGAKSMFKVANQIHVHSRNFHFMLDSREELGMISPKWDTSDSFHTDWTTMRLDFSDDDQVTTVRKQVQLVQDSILLFMRQLASLHIDDGISLCTITREIAGDILTIRIQKPRTTYLRYLRIAETVAAYAEEKKREGATTTELILAFPLNADLEPLRTSQMAYAFLPMRNFGFNFIIQGDFLTAANREDILTELAWNTTIRNSISRVFLAAFDKFCGYPKLRFTWPRFVPRASDVPSAFFRTVVDDIRSVLSNKDVIICRDANLRRMSCVKLPAEYSLGGEPLVPERQVPFYYVSRDYPADVVTLLRDIGVQDMTIADFLTALSAMSRPFHSRSHAWVEQASLLLYNNGFSWQRWSQQYQPNDGRIRALCIAPLLDGRWLPCTASDTLFFASDQSSFPQNLDINIVRVADKARYHRKLLERLGVRDITPSEVVRKIIAKHRSSSSELDRATLLRHALYVFKHRASLPSDLASDLQHLRLSDTYGRAALGSELYMDGREYAVPLSSVLGSYARFLHNSFLAPLDSEVGYLEKAEWQTFLQTRCGVATIPRVVDGHLDTPLRSVIEEWRTSNPAGLLDALKQYWPTISAQLSSSQRATVLDYLGGRAIKCSNGNIVPMRSTYLLSNELRPFVTTAMPLLPISAHTGAADWEFLRDFGVSTSVDAAFFLKRLSTLAQSSDVEASAVAELYEHIAARFHEIPDTIRSAFKSMPLFFIGKDWKGWEDVYWDGPSILTVRSQLAHTYPNMRRFFCDYLLVVSAPPTIVADELRRFIEEKGVAALDEKRHKRLVSILQYADSTISNVKDRSAEDWLAEVRDLAFLPIRRPDGTVVLSSCDGDFYVSDLTGSFEDLFHAQFSFLALPGAYPANLPALVDFLDLDAKRLERCVIETVHINNVQFDANASHWPGTPNIDDTAIFQSRVYLLQWLQINGSHSAVEQEDVALVQSVTVVDVNTVEATYTVRGVSGIEPVVTSLPCFIAETVRGHLGLLVISSSSKPAIAAEMTRQLGLSVSRYMSLVKDILFNGDEADLLETLRLAGIRRPDQQVLDRLLRASAVPGRPLNGIHATAGTTMPSIPSETVSQNYTLQRFRPDAASPSSATSLFKSSRSRRSRTARKASTPVPTLPASPIDPLVAYLSTPAGQTEIARVESIAAKANVPTAKVFRHLHSHGRAGFTGGGNCTSENDGDDNGDDGSDSDATAASPTLGFPSMHTGLDEELIIIGFLGETFVYTLLKSILPEGTFTYDNWRSVLRERAGFTPFVGQEFEDFHYLDTEGVLTKRLFPPSHRYHDARPEYFIEVKTTTHGPNEFFYMKRSQLQQAFDMSQHANPTTAGSVERLYLIFRVSNIRDERPGLTVYDDPHHLLCRGLLRIESDSVVVRVASGQHSVDHNLA</sequence>
<feature type="region of interest" description="Disordered" evidence="1">
    <location>
        <begin position="1301"/>
        <end position="1336"/>
    </location>
</feature>
<dbReference type="STRING" id="1314781.A0A165FK38"/>
<name>A0A165FK38_EXIGL</name>
<proteinExistence type="predicted"/>
<gene>
    <name evidence="2" type="ORF">EXIGLDRAFT_797156</name>
</gene>
<dbReference type="InParanoid" id="A0A165FK38"/>
<dbReference type="OrthoDB" id="1262810at2759"/>
<dbReference type="InterPro" id="IPR036890">
    <property type="entry name" value="HATPase_C_sf"/>
</dbReference>
<reference evidence="2 3" key="1">
    <citation type="journal article" date="2016" name="Mol. Biol. Evol.">
        <title>Comparative Genomics of Early-Diverging Mushroom-Forming Fungi Provides Insights into the Origins of Lignocellulose Decay Capabilities.</title>
        <authorList>
            <person name="Nagy L.G."/>
            <person name="Riley R."/>
            <person name="Tritt A."/>
            <person name="Adam C."/>
            <person name="Daum C."/>
            <person name="Floudas D."/>
            <person name="Sun H."/>
            <person name="Yadav J.S."/>
            <person name="Pangilinan J."/>
            <person name="Larsson K.H."/>
            <person name="Matsuura K."/>
            <person name="Barry K."/>
            <person name="Labutti K."/>
            <person name="Kuo R."/>
            <person name="Ohm R.A."/>
            <person name="Bhattacharya S.S."/>
            <person name="Shirouzu T."/>
            <person name="Yoshinaga Y."/>
            <person name="Martin F.M."/>
            <person name="Grigoriev I.V."/>
            <person name="Hibbett D.S."/>
        </authorList>
    </citation>
    <scope>NUCLEOTIDE SEQUENCE [LARGE SCALE GENOMIC DNA]</scope>
    <source>
        <strain evidence="2 3">HHB12029</strain>
    </source>
</reference>
<dbReference type="Gene3D" id="3.30.565.10">
    <property type="entry name" value="Histidine kinase-like ATPase, C-terminal domain"/>
    <property type="match status" value="1"/>
</dbReference>
<organism evidence="2 3">
    <name type="scientific">Exidia glandulosa HHB12029</name>
    <dbReference type="NCBI Taxonomy" id="1314781"/>
    <lineage>
        <taxon>Eukaryota</taxon>
        <taxon>Fungi</taxon>
        <taxon>Dikarya</taxon>
        <taxon>Basidiomycota</taxon>
        <taxon>Agaricomycotina</taxon>
        <taxon>Agaricomycetes</taxon>
        <taxon>Auriculariales</taxon>
        <taxon>Exidiaceae</taxon>
        <taxon>Exidia</taxon>
    </lineage>
</organism>
<feature type="compositionally biased region" description="Basic residues" evidence="1">
    <location>
        <begin position="1234"/>
        <end position="1243"/>
    </location>
</feature>
<dbReference type="PANTHER" id="PTHR32387">
    <property type="entry name" value="WU:FJ29H11"/>
    <property type="match status" value="1"/>
</dbReference>
<protein>
    <recommendedName>
        <fullName evidence="4">Protein NO VEIN C-terminal domain-containing protein</fullName>
    </recommendedName>
</protein>
<dbReference type="InterPro" id="IPR052957">
    <property type="entry name" value="Auxin_embryo_med"/>
</dbReference>
<dbReference type="Proteomes" id="UP000077266">
    <property type="component" value="Unassembled WGS sequence"/>
</dbReference>
<dbReference type="PANTHER" id="PTHR32387:SF0">
    <property type="entry name" value="PROTEIN NO VEIN"/>
    <property type="match status" value="1"/>
</dbReference>
<evidence type="ECO:0000256" key="1">
    <source>
        <dbReference type="SAM" id="MobiDB-lite"/>
    </source>
</evidence>
<evidence type="ECO:0008006" key="4">
    <source>
        <dbReference type="Google" id="ProtNLM"/>
    </source>
</evidence>
<dbReference type="SUPFAM" id="SSF55874">
    <property type="entry name" value="ATPase domain of HSP90 chaperone/DNA topoisomerase II/histidine kinase"/>
    <property type="match status" value="1"/>
</dbReference>